<dbReference type="Proteomes" id="UP001054902">
    <property type="component" value="Unassembled WGS sequence"/>
</dbReference>
<dbReference type="AlphaFoldDB" id="A0AAD3H454"/>
<name>A0AAD3H454_9STRA</name>
<evidence type="ECO:0000313" key="2">
    <source>
        <dbReference type="Proteomes" id="UP001054902"/>
    </source>
</evidence>
<protein>
    <submittedName>
        <fullName evidence="1">Uncharacterized protein</fullName>
    </submittedName>
</protein>
<reference evidence="1 2" key="1">
    <citation type="journal article" date="2021" name="Sci. Rep.">
        <title>The genome of the diatom Chaetoceros tenuissimus carries an ancient integrated fragment of an extant virus.</title>
        <authorList>
            <person name="Hongo Y."/>
            <person name="Kimura K."/>
            <person name="Takaki Y."/>
            <person name="Yoshida Y."/>
            <person name="Baba S."/>
            <person name="Kobayashi G."/>
            <person name="Nagasaki K."/>
            <person name="Hano T."/>
            <person name="Tomaru Y."/>
        </authorList>
    </citation>
    <scope>NUCLEOTIDE SEQUENCE [LARGE SCALE GENOMIC DNA]</scope>
    <source>
        <strain evidence="1 2">NIES-3715</strain>
    </source>
</reference>
<sequence length="451" mass="51728">MCYESNGSALVRRLFLENIDKRGGNMWSYSILGADGCIWGIPCQAQHVVRYDPENHDEGLMYVGPKLHDGIDDEMKWSKGVLGNNGCIYCLPLDPLVHSILKINTQDRIVSIVKMSLEATKEKENFDETWFLFASGVLADDGCIYYMPAFGEYILRLDPTNDSLSSVGPSFGNELQFIDTVNIDGIIYGVPASEKSACVKFYPNEQRVEQVESDWNNTTFHVHQGGVFARDNFYYSITSERYLLKIDVREFKVFFLCDVGSFTCSQHTNMTGILGCDGNIYWPLDSNGYLSKYDIYLEEKSNIFVQPRKQYNHMWNDKRQNFFSGACASNGVIYCIPFNELYILAIDPMHEFKITLTTGSKNEISKTQTMFKKLFYRSGCCEENSYEYAIRRYSLSRIMDVVNKVISEEDKEILPPFIYAASFENSSLDVIYLLVKRDLSSFKTCEDNRRS</sequence>
<accession>A0AAD3H454</accession>
<keyword evidence="2" id="KW-1185">Reference proteome</keyword>
<evidence type="ECO:0000313" key="1">
    <source>
        <dbReference type="EMBL" id="GFH49651.1"/>
    </source>
</evidence>
<organism evidence="1 2">
    <name type="scientific">Chaetoceros tenuissimus</name>
    <dbReference type="NCBI Taxonomy" id="426638"/>
    <lineage>
        <taxon>Eukaryota</taxon>
        <taxon>Sar</taxon>
        <taxon>Stramenopiles</taxon>
        <taxon>Ochrophyta</taxon>
        <taxon>Bacillariophyta</taxon>
        <taxon>Coscinodiscophyceae</taxon>
        <taxon>Chaetocerotophycidae</taxon>
        <taxon>Chaetocerotales</taxon>
        <taxon>Chaetocerotaceae</taxon>
        <taxon>Chaetoceros</taxon>
    </lineage>
</organism>
<proteinExistence type="predicted"/>
<dbReference type="EMBL" id="BLLK01000038">
    <property type="protein sequence ID" value="GFH49651.1"/>
    <property type="molecule type" value="Genomic_DNA"/>
</dbReference>
<gene>
    <name evidence="1" type="ORF">CTEN210_06127</name>
</gene>
<comment type="caution">
    <text evidence="1">The sequence shown here is derived from an EMBL/GenBank/DDBJ whole genome shotgun (WGS) entry which is preliminary data.</text>
</comment>